<dbReference type="EMBL" id="KN838553">
    <property type="protein sequence ID" value="KIK06387.1"/>
    <property type="molecule type" value="Genomic_DNA"/>
</dbReference>
<accession>A0A0C9Y869</accession>
<dbReference type="HOGENOM" id="CLU_1627340_0_0_1"/>
<dbReference type="AlphaFoldDB" id="A0A0C9Y869"/>
<reference evidence="1 2" key="1">
    <citation type="submission" date="2014-04" db="EMBL/GenBank/DDBJ databases">
        <authorList>
            <consortium name="DOE Joint Genome Institute"/>
            <person name="Kuo A."/>
            <person name="Kohler A."/>
            <person name="Nagy L.G."/>
            <person name="Floudas D."/>
            <person name="Copeland A."/>
            <person name="Barry K.W."/>
            <person name="Cichocki N."/>
            <person name="Veneault-Fourrey C."/>
            <person name="LaButti K."/>
            <person name="Lindquist E.A."/>
            <person name="Lipzen A."/>
            <person name="Lundell T."/>
            <person name="Morin E."/>
            <person name="Murat C."/>
            <person name="Sun H."/>
            <person name="Tunlid A."/>
            <person name="Henrissat B."/>
            <person name="Grigoriev I.V."/>
            <person name="Hibbett D.S."/>
            <person name="Martin F."/>
            <person name="Nordberg H.P."/>
            <person name="Cantor M.N."/>
            <person name="Hua S.X."/>
        </authorList>
    </citation>
    <scope>NUCLEOTIDE SEQUENCE [LARGE SCALE GENOMIC DNA]</scope>
    <source>
        <strain evidence="1 2">LaAM-08-1</strain>
    </source>
</reference>
<keyword evidence="2" id="KW-1185">Reference proteome</keyword>
<name>A0A0C9Y869_9AGAR</name>
<evidence type="ECO:0000313" key="1">
    <source>
        <dbReference type="EMBL" id="KIK06387.1"/>
    </source>
</evidence>
<protein>
    <submittedName>
        <fullName evidence="1">Uncharacterized protein</fullName>
    </submittedName>
</protein>
<proteinExistence type="predicted"/>
<reference evidence="2" key="2">
    <citation type="submission" date="2015-01" db="EMBL/GenBank/DDBJ databases">
        <title>Evolutionary Origins and Diversification of the Mycorrhizal Mutualists.</title>
        <authorList>
            <consortium name="DOE Joint Genome Institute"/>
            <consortium name="Mycorrhizal Genomics Consortium"/>
            <person name="Kohler A."/>
            <person name="Kuo A."/>
            <person name="Nagy L.G."/>
            <person name="Floudas D."/>
            <person name="Copeland A."/>
            <person name="Barry K.W."/>
            <person name="Cichocki N."/>
            <person name="Veneault-Fourrey C."/>
            <person name="LaButti K."/>
            <person name="Lindquist E.A."/>
            <person name="Lipzen A."/>
            <person name="Lundell T."/>
            <person name="Morin E."/>
            <person name="Murat C."/>
            <person name="Riley R."/>
            <person name="Ohm R."/>
            <person name="Sun H."/>
            <person name="Tunlid A."/>
            <person name="Henrissat B."/>
            <person name="Grigoriev I.V."/>
            <person name="Hibbett D.S."/>
            <person name="Martin F."/>
        </authorList>
    </citation>
    <scope>NUCLEOTIDE SEQUENCE [LARGE SCALE GENOMIC DNA]</scope>
    <source>
        <strain evidence="2">LaAM-08-1</strain>
    </source>
</reference>
<evidence type="ECO:0000313" key="2">
    <source>
        <dbReference type="Proteomes" id="UP000054477"/>
    </source>
</evidence>
<sequence length="163" mass="18385">MNRLFLRPIARAIWAQRPPAHHHCVNVSRVASPCRQFASSSSLRTSITPSEQQLSSLLASGMQQDDLAKEIASLFSRTKENWLILQLEDQLIKHTNRTGERQLFRKFNEYLHQIEAEAKAQKTAADAAESSSWFSAEARAALARKGVHHKAQNIVKTLNIEQA</sequence>
<gene>
    <name evidence="1" type="ORF">K443DRAFT_278510</name>
</gene>
<dbReference type="Proteomes" id="UP000054477">
    <property type="component" value="Unassembled WGS sequence"/>
</dbReference>
<organism evidence="1 2">
    <name type="scientific">Laccaria amethystina LaAM-08-1</name>
    <dbReference type="NCBI Taxonomy" id="1095629"/>
    <lineage>
        <taxon>Eukaryota</taxon>
        <taxon>Fungi</taxon>
        <taxon>Dikarya</taxon>
        <taxon>Basidiomycota</taxon>
        <taxon>Agaricomycotina</taxon>
        <taxon>Agaricomycetes</taxon>
        <taxon>Agaricomycetidae</taxon>
        <taxon>Agaricales</taxon>
        <taxon>Agaricineae</taxon>
        <taxon>Hydnangiaceae</taxon>
        <taxon>Laccaria</taxon>
    </lineage>
</organism>